<keyword evidence="2" id="KW-1003">Cell membrane</keyword>
<feature type="transmembrane region" description="Helical" evidence="10">
    <location>
        <begin position="193"/>
        <end position="213"/>
    </location>
</feature>
<dbReference type="RefSeq" id="WP_099641826.1">
    <property type="nucleotide sequence ID" value="NZ_JAQPZX010000020.1"/>
</dbReference>
<dbReference type="SMART" id="SM00283">
    <property type="entry name" value="MA"/>
    <property type="match status" value="1"/>
</dbReference>
<dbReference type="SMART" id="SM01049">
    <property type="entry name" value="Cache_2"/>
    <property type="match status" value="1"/>
</dbReference>
<keyword evidence="9" id="KW-0175">Coiled coil</keyword>
<keyword evidence="3 10" id="KW-0812">Transmembrane</keyword>
<dbReference type="Proteomes" id="UP000228621">
    <property type="component" value="Unassembled WGS sequence"/>
</dbReference>
<comment type="similarity">
    <text evidence="7">Belongs to the methyl-accepting chemotaxis (MCP) protein family.</text>
</comment>
<comment type="subcellular location">
    <subcellularLocation>
        <location evidence="1">Cell membrane</location>
        <topology evidence="1">Multi-pass membrane protein</topology>
    </subcellularLocation>
</comment>
<evidence type="ECO:0000259" key="12">
    <source>
        <dbReference type="PROSITE" id="PS50885"/>
    </source>
</evidence>
<name>A0A2A5JRN1_PSEO7</name>
<dbReference type="Gene3D" id="1.10.287.950">
    <property type="entry name" value="Methyl-accepting chemotaxis protein"/>
    <property type="match status" value="1"/>
</dbReference>
<evidence type="ECO:0000256" key="10">
    <source>
        <dbReference type="SAM" id="Phobius"/>
    </source>
</evidence>
<dbReference type="CDD" id="cd06225">
    <property type="entry name" value="HAMP"/>
    <property type="match status" value="1"/>
</dbReference>
<keyword evidence="5 10" id="KW-0472">Membrane</keyword>
<evidence type="ECO:0000256" key="1">
    <source>
        <dbReference type="ARBA" id="ARBA00004651"/>
    </source>
</evidence>
<dbReference type="Pfam" id="PF17200">
    <property type="entry name" value="sCache_2"/>
    <property type="match status" value="1"/>
</dbReference>
<feature type="transmembrane region" description="Helical" evidence="10">
    <location>
        <begin position="12"/>
        <end position="32"/>
    </location>
</feature>
<dbReference type="OrthoDB" id="2489132at2"/>
<evidence type="ECO:0000256" key="4">
    <source>
        <dbReference type="ARBA" id="ARBA00022989"/>
    </source>
</evidence>
<keyword evidence="6 8" id="KW-0807">Transducer</keyword>
<dbReference type="GO" id="GO:0005886">
    <property type="term" value="C:plasma membrane"/>
    <property type="evidence" value="ECO:0007669"/>
    <property type="project" value="UniProtKB-SubCell"/>
</dbReference>
<dbReference type="InterPro" id="IPR004089">
    <property type="entry name" value="MCPsignal_dom"/>
</dbReference>
<dbReference type="PANTHER" id="PTHR32089:SF112">
    <property type="entry name" value="LYSOZYME-LIKE PROTEIN-RELATED"/>
    <property type="match status" value="1"/>
</dbReference>
<accession>A0A2A5JRN1</accession>
<evidence type="ECO:0000256" key="5">
    <source>
        <dbReference type="ARBA" id="ARBA00023136"/>
    </source>
</evidence>
<evidence type="ECO:0000313" key="14">
    <source>
        <dbReference type="Proteomes" id="UP000228621"/>
    </source>
</evidence>
<dbReference type="SMART" id="SM00304">
    <property type="entry name" value="HAMP"/>
    <property type="match status" value="1"/>
</dbReference>
<gene>
    <name evidence="13" type="ORF">CEX98_09440</name>
</gene>
<feature type="domain" description="Methyl-accepting transducer" evidence="11">
    <location>
        <begin position="274"/>
        <end position="510"/>
    </location>
</feature>
<protein>
    <submittedName>
        <fullName evidence="13">Chemotaxis protein</fullName>
    </submittedName>
</protein>
<evidence type="ECO:0000256" key="7">
    <source>
        <dbReference type="ARBA" id="ARBA00029447"/>
    </source>
</evidence>
<evidence type="ECO:0000313" key="13">
    <source>
        <dbReference type="EMBL" id="PCK32037.1"/>
    </source>
</evidence>
<evidence type="ECO:0000256" key="6">
    <source>
        <dbReference type="ARBA" id="ARBA00023224"/>
    </source>
</evidence>
<comment type="caution">
    <text evidence="13">The sequence shown here is derived from an EMBL/GenBank/DDBJ whole genome shotgun (WGS) entry which is preliminary data.</text>
</comment>
<dbReference type="FunFam" id="1.10.287.950:FF:000001">
    <property type="entry name" value="Methyl-accepting chemotaxis sensory transducer"/>
    <property type="match status" value="1"/>
</dbReference>
<keyword evidence="4 10" id="KW-1133">Transmembrane helix</keyword>
<feature type="domain" description="HAMP" evidence="12">
    <location>
        <begin position="215"/>
        <end position="269"/>
    </location>
</feature>
<evidence type="ECO:0000256" key="8">
    <source>
        <dbReference type="PROSITE-ProRule" id="PRU00284"/>
    </source>
</evidence>
<dbReference type="Pfam" id="PF00015">
    <property type="entry name" value="MCPsignal"/>
    <property type="match status" value="1"/>
</dbReference>
<dbReference type="Gene3D" id="3.30.450.20">
    <property type="entry name" value="PAS domain"/>
    <property type="match status" value="1"/>
</dbReference>
<reference evidence="14" key="1">
    <citation type="journal article" date="2019" name="Genome Announc.">
        <title>Draft Genome Sequence of Pseudoalteromonas piscicida Strain 36Y ROTHPW, an Hypersaline Seawater Isolate from the South Coast of Sonora, Mexico.</title>
        <authorList>
            <person name="Sanchez-Diaz R."/>
            <person name="Molina-Garza Z.J."/>
            <person name="Cruz-Suarez L.E."/>
            <person name="Selvin J."/>
            <person name="Kiran G.S."/>
            <person name="Ibarra-Gamez J.C."/>
            <person name="Gomez-Gil B."/>
            <person name="Galaviz-Silva L."/>
        </authorList>
    </citation>
    <scope>NUCLEOTIDE SEQUENCE [LARGE SCALE GENOMIC DNA]</scope>
    <source>
        <strain evidence="14">36Y_RITHPW</strain>
    </source>
</reference>
<dbReference type="PANTHER" id="PTHR32089">
    <property type="entry name" value="METHYL-ACCEPTING CHEMOTAXIS PROTEIN MCPB"/>
    <property type="match status" value="1"/>
</dbReference>
<evidence type="ECO:0000259" key="11">
    <source>
        <dbReference type="PROSITE" id="PS50111"/>
    </source>
</evidence>
<organism evidence="13 14">
    <name type="scientific">Pseudoalteromonas piscicida</name>
    <dbReference type="NCBI Taxonomy" id="43662"/>
    <lineage>
        <taxon>Bacteria</taxon>
        <taxon>Pseudomonadati</taxon>
        <taxon>Pseudomonadota</taxon>
        <taxon>Gammaproteobacteria</taxon>
        <taxon>Alteromonadales</taxon>
        <taxon>Pseudoalteromonadaceae</taxon>
        <taxon>Pseudoalteromonas</taxon>
    </lineage>
</organism>
<dbReference type="GO" id="GO:0006935">
    <property type="term" value="P:chemotaxis"/>
    <property type="evidence" value="ECO:0007669"/>
    <property type="project" value="UniProtKB-ARBA"/>
</dbReference>
<dbReference type="AlphaFoldDB" id="A0A2A5JRN1"/>
<evidence type="ECO:0000256" key="9">
    <source>
        <dbReference type="SAM" id="Coils"/>
    </source>
</evidence>
<dbReference type="Pfam" id="PF00672">
    <property type="entry name" value="HAMP"/>
    <property type="match status" value="1"/>
</dbReference>
<keyword evidence="14" id="KW-1185">Reference proteome</keyword>
<feature type="coiled-coil region" evidence="9">
    <location>
        <begin position="436"/>
        <end position="494"/>
    </location>
</feature>
<dbReference type="CDD" id="cd11386">
    <property type="entry name" value="MCP_signal"/>
    <property type="match status" value="1"/>
</dbReference>
<dbReference type="SUPFAM" id="SSF58104">
    <property type="entry name" value="Methyl-accepting chemotaxis protein (MCP) signaling domain"/>
    <property type="match status" value="1"/>
</dbReference>
<sequence length="546" mass="60465">MSKQFLRHLSIFQRLALLITVVIIGVIVQSVVSLTQQYDALEQQQYHKTQNLVENAYSLVAYFHQQFALGKLPEAEAKTAALDAVAALRYEGNNYFWINDYQPKMVMHPFKPELIGKDLSQSADPNGKRLFIDMVEVAKAHGAGFVPYLWPKPGKDAPVEKISYVKAFTPWGWIIGSGVYLDTIEAEFAHIRNLLLIEMLVLIVLLFPFSAIISKSIIAPINQAKDMMKDIAQGEGDLTRQLDESGKDEITALAKYFNLYTEKMRHSIATVAHNAKEVETLANQVKSAGEENLAFIESQNDNSRQVATAAEQMTMQVREISSNADTAEHSAADARNYSEKGRQTISETISAIKKLSEQIQSVSVTTTRLDQESQHIGSVLDVIRGIAEQTNLLALNAAIEAARAGEQGRGFAVVADEVRTLASRTGQSTDEIHHMIERLQKEAQQAVAAVKISQQISEQTVEQVQLADTALTEIEKLIDAISDMNTHIAKATDEQSLAAQEVNERISQLSDSTHHSLDTTHSLNNTSEQLTQASHELSDIVARFKV</sequence>
<evidence type="ECO:0000256" key="3">
    <source>
        <dbReference type="ARBA" id="ARBA00022692"/>
    </source>
</evidence>
<dbReference type="EMBL" id="NKHF01000041">
    <property type="protein sequence ID" value="PCK32037.1"/>
    <property type="molecule type" value="Genomic_DNA"/>
</dbReference>
<dbReference type="GO" id="GO:0007165">
    <property type="term" value="P:signal transduction"/>
    <property type="evidence" value="ECO:0007669"/>
    <property type="project" value="UniProtKB-KW"/>
</dbReference>
<dbReference type="InterPro" id="IPR033480">
    <property type="entry name" value="sCache_2"/>
</dbReference>
<dbReference type="PROSITE" id="PS50111">
    <property type="entry name" value="CHEMOTAXIS_TRANSDUC_2"/>
    <property type="match status" value="1"/>
</dbReference>
<dbReference type="InterPro" id="IPR003660">
    <property type="entry name" value="HAMP_dom"/>
</dbReference>
<proteinExistence type="inferred from homology"/>
<dbReference type="PROSITE" id="PS50885">
    <property type="entry name" value="HAMP"/>
    <property type="match status" value="1"/>
</dbReference>
<evidence type="ECO:0000256" key="2">
    <source>
        <dbReference type="ARBA" id="ARBA00022475"/>
    </source>
</evidence>